<dbReference type="InterPro" id="IPR004616">
    <property type="entry name" value="Leu/Phe-tRNA_Trfase"/>
</dbReference>
<accession>A0A378U1F9</accession>
<reference evidence="5 6" key="1">
    <citation type="submission" date="2018-06" db="EMBL/GenBank/DDBJ databases">
        <authorList>
            <consortium name="Pathogen Informatics"/>
            <person name="Doyle S."/>
        </authorList>
    </citation>
    <scope>NUCLEOTIDE SEQUENCE [LARGE SCALE GENOMIC DNA]</scope>
    <source>
        <strain evidence="5 6">NCTC10660</strain>
    </source>
</reference>
<keyword evidence="3 4" id="KW-0012">Acyltransferase</keyword>
<dbReference type="InterPro" id="IPR016181">
    <property type="entry name" value="Acyl_CoA_acyltransferase"/>
</dbReference>
<comment type="function">
    <text evidence="4">Functions in the N-end rule pathway of protein degradation where it conjugates Leu, Phe and, less efficiently, Met from aminoacyl-tRNAs to the N-termini of proteins containing an N-terminal arginine or lysine.</text>
</comment>
<comment type="catalytic activity">
    <reaction evidence="4">
        <text>N-terminal L-arginyl-[protein] + L-leucyl-tRNA(Leu) = N-terminal L-leucyl-L-arginyl-[protein] + tRNA(Leu) + H(+)</text>
        <dbReference type="Rhea" id="RHEA:50416"/>
        <dbReference type="Rhea" id="RHEA-COMP:9613"/>
        <dbReference type="Rhea" id="RHEA-COMP:9622"/>
        <dbReference type="Rhea" id="RHEA-COMP:12672"/>
        <dbReference type="Rhea" id="RHEA-COMP:12673"/>
        <dbReference type="ChEBI" id="CHEBI:15378"/>
        <dbReference type="ChEBI" id="CHEBI:64719"/>
        <dbReference type="ChEBI" id="CHEBI:78442"/>
        <dbReference type="ChEBI" id="CHEBI:78494"/>
        <dbReference type="ChEBI" id="CHEBI:133044"/>
        <dbReference type="EC" id="2.3.2.6"/>
    </reaction>
</comment>
<dbReference type="GO" id="GO:0030163">
    <property type="term" value="P:protein catabolic process"/>
    <property type="evidence" value="ECO:0007669"/>
    <property type="project" value="UniProtKB-UniRule"/>
</dbReference>
<evidence type="ECO:0000313" key="6">
    <source>
        <dbReference type="Proteomes" id="UP000254927"/>
    </source>
</evidence>
<dbReference type="EMBL" id="UGQW01000002">
    <property type="protein sequence ID" value="STZ68013.1"/>
    <property type="molecule type" value="Genomic_DNA"/>
</dbReference>
<keyword evidence="1 4" id="KW-0963">Cytoplasm</keyword>
<dbReference type="InterPro" id="IPR042203">
    <property type="entry name" value="Leu/Phe-tRNA_Trfase_C"/>
</dbReference>
<dbReference type="InterPro" id="IPR042221">
    <property type="entry name" value="Leu/Phe-tRNA_Trfase_N"/>
</dbReference>
<name>A0A378U1F9_NEIEL</name>
<sequence length="241" mass="26672">MQIPYLPPNDYRFPNAARLAAEYDGLVGVSGDLDVGRLLSAYRQGIFPWFSENGLYYWFTTDPRTVLMPEKLHIGRSLAKTLRNKSYRVTVNTCFSDVVAACSAVPRPGQDGTWITPDFQTAYGRLHRLGHAHSFECWLPDEAGEWRLAGGFYGVQIGRVFYGESMFARMPDASKIAFACAVPFLARCGVGLIDCQQDTHHLKRFGSETVGLSAFQTALGRLNGLPLLQPIESGVVAENMA</sequence>
<dbReference type="AlphaFoldDB" id="A0A378U1F9"/>
<dbReference type="GO" id="GO:0005737">
    <property type="term" value="C:cytoplasm"/>
    <property type="evidence" value="ECO:0007669"/>
    <property type="project" value="UniProtKB-SubCell"/>
</dbReference>
<dbReference type="RefSeq" id="WP_074895503.1">
    <property type="nucleotide sequence ID" value="NZ_CP031252.1"/>
</dbReference>
<keyword evidence="2 4" id="KW-0808">Transferase</keyword>
<evidence type="ECO:0000256" key="2">
    <source>
        <dbReference type="ARBA" id="ARBA00022679"/>
    </source>
</evidence>
<dbReference type="EC" id="2.3.2.6" evidence="4"/>
<dbReference type="SUPFAM" id="SSF55729">
    <property type="entry name" value="Acyl-CoA N-acyltransferases (Nat)"/>
    <property type="match status" value="1"/>
</dbReference>
<dbReference type="Gene3D" id="3.40.630.70">
    <property type="entry name" value="Leucyl/phenylalanyl-tRNA-protein transferase, C-terminal domain"/>
    <property type="match status" value="1"/>
</dbReference>
<dbReference type="Gene3D" id="3.30.70.3550">
    <property type="entry name" value="Leucyl/phenylalanyl-tRNA-protein transferase, N-terminal domain"/>
    <property type="match status" value="1"/>
</dbReference>
<evidence type="ECO:0000256" key="3">
    <source>
        <dbReference type="ARBA" id="ARBA00023315"/>
    </source>
</evidence>
<proteinExistence type="inferred from homology"/>
<dbReference type="PANTHER" id="PTHR30098:SF2">
    <property type="entry name" value="LEUCYL_PHENYLALANYL-TRNA--PROTEIN TRANSFERASE"/>
    <property type="match status" value="1"/>
</dbReference>
<evidence type="ECO:0000313" key="5">
    <source>
        <dbReference type="EMBL" id="STZ68013.1"/>
    </source>
</evidence>
<dbReference type="NCBIfam" id="TIGR00667">
    <property type="entry name" value="aat"/>
    <property type="match status" value="1"/>
</dbReference>
<organism evidence="5 6">
    <name type="scientific">Neisseria elongata</name>
    <dbReference type="NCBI Taxonomy" id="495"/>
    <lineage>
        <taxon>Bacteria</taxon>
        <taxon>Pseudomonadati</taxon>
        <taxon>Pseudomonadota</taxon>
        <taxon>Betaproteobacteria</taxon>
        <taxon>Neisseriales</taxon>
        <taxon>Neisseriaceae</taxon>
        <taxon>Neisseria</taxon>
    </lineage>
</organism>
<gene>
    <name evidence="4 5" type="primary">aat</name>
    <name evidence="5" type="ORF">NCTC10660_01512</name>
</gene>
<protein>
    <recommendedName>
        <fullName evidence="4">Leucyl/phenylalanyl-tRNA--protein transferase</fullName>
        <ecNumber evidence="4">2.3.2.6</ecNumber>
    </recommendedName>
    <alternativeName>
        <fullName evidence="4">L/F-transferase</fullName>
    </alternativeName>
    <alternativeName>
        <fullName evidence="4">Leucyltransferase</fullName>
    </alternativeName>
    <alternativeName>
        <fullName evidence="4">Phenyalanyltransferase</fullName>
    </alternativeName>
</protein>
<comment type="catalytic activity">
    <reaction evidence="4">
        <text>N-terminal L-lysyl-[protein] + L-leucyl-tRNA(Leu) = N-terminal L-leucyl-L-lysyl-[protein] + tRNA(Leu) + H(+)</text>
        <dbReference type="Rhea" id="RHEA:12340"/>
        <dbReference type="Rhea" id="RHEA-COMP:9613"/>
        <dbReference type="Rhea" id="RHEA-COMP:9622"/>
        <dbReference type="Rhea" id="RHEA-COMP:12670"/>
        <dbReference type="Rhea" id="RHEA-COMP:12671"/>
        <dbReference type="ChEBI" id="CHEBI:15378"/>
        <dbReference type="ChEBI" id="CHEBI:65249"/>
        <dbReference type="ChEBI" id="CHEBI:78442"/>
        <dbReference type="ChEBI" id="CHEBI:78494"/>
        <dbReference type="ChEBI" id="CHEBI:133043"/>
        <dbReference type="EC" id="2.3.2.6"/>
    </reaction>
</comment>
<evidence type="ECO:0000256" key="1">
    <source>
        <dbReference type="ARBA" id="ARBA00022490"/>
    </source>
</evidence>
<dbReference type="Proteomes" id="UP000254927">
    <property type="component" value="Unassembled WGS sequence"/>
</dbReference>
<comment type="catalytic activity">
    <reaction evidence="4">
        <text>L-phenylalanyl-tRNA(Phe) + an N-terminal L-alpha-aminoacyl-[protein] = an N-terminal L-phenylalanyl-L-alpha-aminoacyl-[protein] + tRNA(Phe)</text>
        <dbReference type="Rhea" id="RHEA:43632"/>
        <dbReference type="Rhea" id="RHEA-COMP:9668"/>
        <dbReference type="Rhea" id="RHEA-COMP:9699"/>
        <dbReference type="Rhea" id="RHEA-COMP:10636"/>
        <dbReference type="Rhea" id="RHEA-COMP:10637"/>
        <dbReference type="ChEBI" id="CHEBI:78442"/>
        <dbReference type="ChEBI" id="CHEBI:78531"/>
        <dbReference type="ChEBI" id="CHEBI:78597"/>
        <dbReference type="ChEBI" id="CHEBI:83561"/>
        <dbReference type="EC" id="2.3.2.6"/>
    </reaction>
</comment>
<comment type="subcellular location">
    <subcellularLocation>
        <location evidence="4">Cytoplasm</location>
    </subcellularLocation>
</comment>
<evidence type="ECO:0000256" key="4">
    <source>
        <dbReference type="HAMAP-Rule" id="MF_00688"/>
    </source>
</evidence>
<comment type="similarity">
    <text evidence="4">Belongs to the L/F-transferase family.</text>
</comment>
<dbReference type="PANTHER" id="PTHR30098">
    <property type="entry name" value="LEUCYL/PHENYLALANYL-TRNA--PROTEIN TRANSFERASE"/>
    <property type="match status" value="1"/>
</dbReference>
<dbReference type="GeneID" id="93352497"/>
<dbReference type="GO" id="GO:0008914">
    <property type="term" value="F:leucyl-tRNA--protein transferase activity"/>
    <property type="evidence" value="ECO:0007669"/>
    <property type="project" value="UniProtKB-UniRule"/>
</dbReference>
<dbReference type="HAMAP" id="MF_00688">
    <property type="entry name" value="Leu_Phe_trans"/>
    <property type="match status" value="1"/>
</dbReference>
<dbReference type="Pfam" id="PF03588">
    <property type="entry name" value="Leu_Phe_trans"/>
    <property type="match status" value="1"/>
</dbReference>